<evidence type="ECO:0000313" key="1">
    <source>
        <dbReference type="EMBL" id="ACV68088.1"/>
    </source>
</evidence>
<evidence type="ECO:0000313" key="2">
    <source>
        <dbReference type="Proteomes" id="UP000001052"/>
    </source>
</evidence>
<protein>
    <submittedName>
        <fullName evidence="1">Uncharacterized protein</fullName>
    </submittedName>
</protein>
<gene>
    <name evidence="1" type="ordered locus">Dret_0797</name>
</gene>
<dbReference type="HOGENOM" id="CLU_1641073_0_0_7"/>
<dbReference type="KEGG" id="drt:Dret_0797"/>
<dbReference type="STRING" id="485915.Dret_0797"/>
<name>C8X0Z1_DESRD</name>
<sequence length="157" mass="18067">MEINVQTTPEYLPVDRAHVLRATISLFKGCRDVEVHLFRAKWSPQEVQAYNWDRLVTPPAEADDKRAVHNTRTFVLEAFTEKERDQLVSYFQDHYEDRISRLEGHTLEFPLPAGITPLSSVEATGEMGLILFEKIPHYSLPFTVHGFYDLSRHTPAG</sequence>
<dbReference type="OrthoDB" id="5470971at2"/>
<dbReference type="eggNOG" id="ENOG50340SP">
    <property type="taxonomic scope" value="Bacteria"/>
</dbReference>
<dbReference type="Proteomes" id="UP000001052">
    <property type="component" value="Chromosome"/>
</dbReference>
<proteinExistence type="predicted"/>
<reference evidence="1 2" key="2">
    <citation type="journal article" date="2010" name="Stand. Genomic Sci.">
        <title>Complete genome sequence of Desulfohalobium retbaense type strain (HR(100)).</title>
        <authorList>
            <person name="Spring S."/>
            <person name="Nolan M."/>
            <person name="Lapidus A."/>
            <person name="Glavina Del Rio T."/>
            <person name="Copeland A."/>
            <person name="Tice H."/>
            <person name="Cheng J.F."/>
            <person name="Lucas S."/>
            <person name="Land M."/>
            <person name="Chen F."/>
            <person name="Bruce D."/>
            <person name="Goodwin L."/>
            <person name="Pitluck S."/>
            <person name="Ivanova N."/>
            <person name="Mavromatis K."/>
            <person name="Mikhailova N."/>
            <person name="Pati A."/>
            <person name="Chen A."/>
            <person name="Palaniappan K."/>
            <person name="Hauser L."/>
            <person name="Chang Y.J."/>
            <person name="Jeffries C.D."/>
            <person name="Munk C."/>
            <person name="Kiss H."/>
            <person name="Chain P."/>
            <person name="Han C."/>
            <person name="Brettin T."/>
            <person name="Detter J.C."/>
            <person name="Schuler E."/>
            <person name="Goker M."/>
            <person name="Rohde M."/>
            <person name="Bristow J."/>
            <person name="Eisen J.A."/>
            <person name="Markowitz V."/>
            <person name="Hugenholtz P."/>
            <person name="Kyrpides N.C."/>
            <person name="Klenk H.P."/>
        </authorList>
    </citation>
    <scope>NUCLEOTIDE SEQUENCE [LARGE SCALE GENOMIC DNA]</scope>
    <source>
        <strain evidence="1 2">DSM 5692</strain>
    </source>
</reference>
<accession>C8X0Z1</accession>
<dbReference type="RefSeq" id="WP_015751246.1">
    <property type="nucleotide sequence ID" value="NC_013223.1"/>
</dbReference>
<keyword evidence="2" id="KW-1185">Reference proteome</keyword>
<reference evidence="2" key="1">
    <citation type="submission" date="2009-09" db="EMBL/GenBank/DDBJ databases">
        <title>The complete chromosome of Desulfohalobium retbaense DSM 5692.</title>
        <authorList>
            <consortium name="US DOE Joint Genome Institute (JGI-PGF)"/>
            <person name="Lucas S."/>
            <person name="Copeland A."/>
            <person name="Lapidus A."/>
            <person name="Glavina del Rio T."/>
            <person name="Dalin E."/>
            <person name="Tice H."/>
            <person name="Bruce D."/>
            <person name="Goodwin L."/>
            <person name="Pitluck S."/>
            <person name="Kyrpides N."/>
            <person name="Mavromatis K."/>
            <person name="Ivanova N."/>
            <person name="Mikhailova N."/>
            <person name="Munk A.C."/>
            <person name="Brettin T."/>
            <person name="Detter J.C."/>
            <person name="Han C."/>
            <person name="Tapia R."/>
            <person name="Larimer F."/>
            <person name="Land M."/>
            <person name="Hauser L."/>
            <person name="Markowitz V."/>
            <person name="Cheng J.-F."/>
            <person name="Hugenholtz P."/>
            <person name="Woyke T."/>
            <person name="Wu D."/>
            <person name="Spring S."/>
            <person name="Klenk H.-P."/>
            <person name="Eisen J.A."/>
        </authorList>
    </citation>
    <scope>NUCLEOTIDE SEQUENCE [LARGE SCALE GENOMIC DNA]</scope>
    <source>
        <strain evidence="2">DSM 5692</strain>
    </source>
</reference>
<dbReference type="EMBL" id="CP001734">
    <property type="protein sequence ID" value="ACV68088.1"/>
    <property type="molecule type" value="Genomic_DNA"/>
</dbReference>
<dbReference type="AlphaFoldDB" id="C8X0Z1"/>
<organism evidence="1 2">
    <name type="scientific">Desulfohalobium retbaense (strain ATCC 49708 / DSM 5692 / JCM 16813 / HR100)</name>
    <dbReference type="NCBI Taxonomy" id="485915"/>
    <lineage>
        <taxon>Bacteria</taxon>
        <taxon>Pseudomonadati</taxon>
        <taxon>Thermodesulfobacteriota</taxon>
        <taxon>Desulfovibrionia</taxon>
        <taxon>Desulfovibrionales</taxon>
        <taxon>Desulfohalobiaceae</taxon>
        <taxon>Desulfohalobium</taxon>
    </lineage>
</organism>